<dbReference type="Proteomes" id="UP000006882">
    <property type="component" value="Chromosome G7"/>
</dbReference>
<dbReference type="eggNOG" id="ENOG502QVZ1">
    <property type="taxonomic scope" value="Eukaryota"/>
</dbReference>
<keyword evidence="5" id="KW-1185">Reference proteome</keyword>
<feature type="transmembrane region" description="Helical" evidence="3">
    <location>
        <begin position="20"/>
        <end position="37"/>
    </location>
</feature>
<dbReference type="AlphaFoldDB" id="A0A251NAH9"/>
<keyword evidence="3" id="KW-0812">Transmembrane</keyword>
<dbReference type="Gramene" id="ONH96343">
    <property type="protein sequence ID" value="ONH96343"/>
    <property type="gene ID" value="PRUPE_7G122100"/>
</dbReference>
<keyword evidence="3" id="KW-1133">Transmembrane helix</keyword>
<dbReference type="GO" id="GO:0072699">
    <property type="term" value="P:protein localization to cortical microtubule cytoskeleton"/>
    <property type="evidence" value="ECO:0000318"/>
    <property type="project" value="GO_Central"/>
</dbReference>
<proteinExistence type="predicted"/>
<evidence type="ECO:0000256" key="3">
    <source>
        <dbReference type="SAM" id="Phobius"/>
    </source>
</evidence>
<dbReference type="InterPro" id="IPR040265">
    <property type="entry name" value="CHUP1/IPGA1-like"/>
</dbReference>
<evidence type="ECO:0000313" key="5">
    <source>
        <dbReference type="Proteomes" id="UP000006882"/>
    </source>
</evidence>
<evidence type="ECO:0000313" key="4">
    <source>
        <dbReference type="EMBL" id="ONH96343.1"/>
    </source>
</evidence>
<organism evidence="4 5">
    <name type="scientific">Prunus persica</name>
    <name type="common">Peach</name>
    <name type="synonym">Amygdalus persica</name>
    <dbReference type="NCBI Taxonomy" id="3760"/>
    <lineage>
        <taxon>Eukaryota</taxon>
        <taxon>Viridiplantae</taxon>
        <taxon>Streptophyta</taxon>
        <taxon>Embryophyta</taxon>
        <taxon>Tracheophyta</taxon>
        <taxon>Spermatophyta</taxon>
        <taxon>Magnoliopsida</taxon>
        <taxon>eudicotyledons</taxon>
        <taxon>Gunneridae</taxon>
        <taxon>Pentapetalae</taxon>
        <taxon>rosids</taxon>
        <taxon>fabids</taxon>
        <taxon>Rosales</taxon>
        <taxon>Rosaceae</taxon>
        <taxon>Amygdaloideae</taxon>
        <taxon>Amygdaleae</taxon>
        <taxon>Prunus</taxon>
    </lineage>
</organism>
<protein>
    <recommendedName>
        <fullName evidence="6">Protein CHUP1, chloroplastic</fullName>
    </recommendedName>
</protein>
<dbReference type="GO" id="GO:0055028">
    <property type="term" value="C:cortical microtubule"/>
    <property type="evidence" value="ECO:0000318"/>
    <property type="project" value="GO_Central"/>
</dbReference>
<name>A0A251NAH9_PRUPE</name>
<keyword evidence="3" id="KW-0472">Membrane</keyword>
<evidence type="ECO:0008006" key="6">
    <source>
        <dbReference type="Google" id="ProtNLM"/>
    </source>
</evidence>
<dbReference type="PANTHER" id="PTHR31342:SF10">
    <property type="entry name" value="CHUP1-LIKE PROTEIN"/>
    <property type="match status" value="1"/>
</dbReference>
<dbReference type="OrthoDB" id="687739at2759"/>
<evidence type="ECO:0000256" key="1">
    <source>
        <dbReference type="ARBA" id="ARBA00023054"/>
    </source>
</evidence>
<feature type="coiled-coil region" evidence="2">
    <location>
        <begin position="97"/>
        <end position="124"/>
    </location>
</feature>
<sequence length="435" mass="50064">MESSTSKVEVIIRPMLLKTGIPLALSVVGFICAKLMAKRSLNPKESLSEADDQVLRDGDSFHSFSSTCVFSMEDHEPIIMDANVMNLAESLEIGYNKHELEEEFSFLRIRLDDLQNRESELEMQFIHYCYLEEKKSVVVELRNMLLLEMAHVEFFNREFSSMEAESQRLEKLVVEYLRILEQLEYWKSENGFLQRKVKKLLRKASRQSRIMQKQDLKLEAWEAEVLRIYDVLETRTKVIKKLEDEVGELRVVLGQVQDEKNVLLAKLELAEKSASSISKIGGEGIKIEVLKKEIEQLQKDRAAELKELVYLRWSNACLRHELMRNQAQEEQQDQEKNNNLATDFEGSGEIADYGLASMVLEHNEPCFGIVSGDQACSERQKLFQRLRRLVEGSDKAKGRRLGEKERNEEVKCFGRHSVSADAEAHHIARSSCASA</sequence>
<keyword evidence="1 2" id="KW-0175">Coiled coil</keyword>
<dbReference type="STRING" id="3760.A0A251NAH9"/>
<accession>A0A251NAH9</accession>
<reference evidence="4 5" key="1">
    <citation type="journal article" date="2013" name="Nat. Genet.">
        <title>The high-quality draft genome of peach (Prunus persica) identifies unique patterns of genetic diversity, domestication and genome evolution.</title>
        <authorList>
            <consortium name="International Peach Genome Initiative"/>
            <person name="Verde I."/>
            <person name="Abbott A.G."/>
            <person name="Scalabrin S."/>
            <person name="Jung S."/>
            <person name="Shu S."/>
            <person name="Marroni F."/>
            <person name="Zhebentyayeva T."/>
            <person name="Dettori M.T."/>
            <person name="Grimwood J."/>
            <person name="Cattonaro F."/>
            <person name="Zuccolo A."/>
            <person name="Rossini L."/>
            <person name="Jenkins J."/>
            <person name="Vendramin E."/>
            <person name="Meisel L.A."/>
            <person name="Decroocq V."/>
            <person name="Sosinski B."/>
            <person name="Prochnik S."/>
            <person name="Mitros T."/>
            <person name="Policriti A."/>
            <person name="Cipriani G."/>
            <person name="Dondini L."/>
            <person name="Ficklin S."/>
            <person name="Goodstein D.M."/>
            <person name="Xuan P."/>
            <person name="Del Fabbro C."/>
            <person name="Aramini V."/>
            <person name="Copetti D."/>
            <person name="Gonzalez S."/>
            <person name="Horner D.S."/>
            <person name="Falchi R."/>
            <person name="Lucas S."/>
            <person name="Mica E."/>
            <person name="Maldonado J."/>
            <person name="Lazzari B."/>
            <person name="Bielenberg D."/>
            <person name="Pirona R."/>
            <person name="Miculan M."/>
            <person name="Barakat A."/>
            <person name="Testolin R."/>
            <person name="Stella A."/>
            <person name="Tartarini S."/>
            <person name="Tonutti P."/>
            <person name="Arus P."/>
            <person name="Orellana A."/>
            <person name="Wells C."/>
            <person name="Main D."/>
            <person name="Vizzotto G."/>
            <person name="Silva H."/>
            <person name="Salamini F."/>
            <person name="Schmutz J."/>
            <person name="Morgante M."/>
            <person name="Rokhsar D.S."/>
        </authorList>
    </citation>
    <scope>NUCLEOTIDE SEQUENCE [LARGE SCALE GENOMIC DNA]</scope>
    <source>
        <strain evidence="5">cv. Nemared</strain>
    </source>
</reference>
<dbReference type="PANTHER" id="PTHR31342">
    <property type="entry name" value="PROTEIN CHUP1, CHLOROPLASTIC"/>
    <property type="match status" value="1"/>
</dbReference>
<dbReference type="SMR" id="A0A251NAH9"/>
<dbReference type="EMBL" id="CM007657">
    <property type="protein sequence ID" value="ONH96343.1"/>
    <property type="molecule type" value="Genomic_DNA"/>
</dbReference>
<evidence type="ECO:0000256" key="2">
    <source>
        <dbReference type="SAM" id="Coils"/>
    </source>
</evidence>
<gene>
    <name evidence="4" type="ORF">PRUPE_7G122100</name>
</gene>